<evidence type="ECO:0000313" key="2">
    <source>
        <dbReference type="EMBL" id="KAK1328162.1"/>
    </source>
</evidence>
<dbReference type="EMBL" id="JAULJE010000024">
    <property type="protein sequence ID" value="KAK1328162.1"/>
    <property type="molecule type" value="Genomic_DNA"/>
</dbReference>
<feature type="region of interest" description="Disordered" evidence="1">
    <location>
        <begin position="75"/>
        <end position="123"/>
    </location>
</feature>
<feature type="compositionally biased region" description="Basic and acidic residues" evidence="1">
    <location>
        <begin position="100"/>
        <end position="123"/>
    </location>
</feature>
<evidence type="ECO:0000256" key="1">
    <source>
        <dbReference type="SAM" id="MobiDB-lite"/>
    </source>
</evidence>
<comment type="caution">
    <text evidence="2">The sequence shown here is derived from an EMBL/GenBank/DDBJ whole genome shotgun (WGS) entry which is preliminary data.</text>
</comment>
<reference evidence="2" key="1">
    <citation type="submission" date="2023-06" db="EMBL/GenBank/DDBJ databases">
        <title>Reference genome for the Northern bat (Eptesicus nilssonii), a most northern bat species.</title>
        <authorList>
            <person name="Laine V.N."/>
            <person name="Pulliainen A.T."/>
            <person name="Lilley T.M."/>
        </authorList>
    </citation>
    <scope>NUCLEOTIDE SEQUENCE</scope>
    <source>
        <strain evidence="2">BLF_Eptnil</strain>
        <tissue evidence="2">Kidney</tissue>
    </source>
</reference>
<gene>
    <name evidence="2" type="ORF">QTO34_012585</name>
</gene>
<proteinExistence type="predicted"/>
<feature type="compositionally biased region" description="Polar residues" evidence="1">
    <location>
        <begin position="82"/>
        <end position="95"/>
    </location>
</feature>
<evidence type="ECO:0000313" key="3">
    <source>
        <dbReference type="Proteomes" id="UP001177744"/>
    </source>
</evidence>
<dbReference type="AlphaFoldDB" id="A0AA40HBB9"/>
<keyword evidence="3" id="KW-1185">Reference proteome</keyword>
<protein>
    <submittedName>
        <fullName evidence="2">Uncharacterized protein</fullName>
    </submittedName>
</protein>
<organism evidence="2 3">
    <name type="scientific">Cnephaeus nilssonii</name>
    <name type="common">Northern bat</name>
    <name type="synonym">Eptesicus nilssonii</name>
    <dbReference type="NCBI Taxonomy" id="3371016"/>
    <lineage>
        <taxon>Eukaryota</taxon>
        <taxon>Metazoa</taxon>
        <taxon>Chordata</taxon>
        <taxon>Craniata</taxon>
        <taxon>Vertebrata</taxon>
        <taxon>Euteleostomi</taxon>
        <taxon>Mammalia</taxon>
        <taxon>Eutheria</taxon>
        <taxon>Laurasiatheria</taxon>
        <taxon>Chiroptera</taxon>
        <taxon>Yangochiroptera</taxon>
        <taxon>Vespertilionidae</taxon>
        <taxon>Cnephaeus</taxon>
    </lineage>
</organism>
<name>A0AA40HBB9_CNENI</name>
<sequence length="174" mass="19497">MQVLEESPGAAQGEYASPLVSTWTCGLTFPRAVEVRAPDIQSRCARIRPDQSEKLCLDGDWYTLLITDKKIHQTPPAELGTSHLQTETQTENCPVSPSLHEPDAQGRTFDSEEKHSPDERRPHACELRGRIMNYHLFGTMASLAPVNIFQVGTDEERAETPRLSSFICTSLWET</sequence>
<accession>A0AA40HBB9</accession>
<dbReference type="Proteomes" id="UP001177744">
    <property type="component" value="Unassembled WGS sequence"/>
</dbReference>